<evidence type="ECO:0000256" key="2">
    <source>
        <dbReference type="ARBA" id="ARBA00023015"/>
    </source>
</evidence>
<protein>
    <recommendedName>
        <fullName evidence="7">Xylanolytic transcriptional activator regulatory domain-containing protein</fullName>
    </recommendedName>
</protein>
<comment type="subcellular location">
    <subcellularLocation>
        <location evidence="1">Nucleus</location>
    </subcellularLocation>
</comment>
<evidence type="ECO:0000313" key="8">
    <source>
        <dbReference type="EMBL" id="KIW10227.1"/>
    </source>
</evidence>
<dbReference type="GO" id="GO:0000981">
    <property type="term" value="F:DNA-binding transcription factor activity, RNA polymerase II-specific"/>
    <property type="evidence" value="ECO:0007669"/>
    <property type="project" value="TreeGrafter"/>
</dbReference>
<dbReference type="Proteomes" id="UP000053328">
    <property type="component" value="Unassembled WGS sequence"/>
</dbReference>
<keyword evidence="4" id="KW-0804">Transcription</keyword>
<dbReference type="PANTHER" id="PTHR31845:SF21">
    <property type="entry name" value="REGULATORY PROTEIN LEU3"/>
    <property type="match status" value="1"/>
</dbReference>
<dbReference type="EMBL" id="KN847500">
    <property type="protein sequence ID" value="KIW10227.1"/>
    <property type="molecule type" value="Genomic_DNA"/>
</dbReference>
<name>A0A0D1ZB31_9EURO</name>
<feature type="region of interest" description="Disordered" evidence="6">
    <location>
        <begin position="52"/>
        <end position="81"/>
    </location>
</feature>
<dbReference type="GO" id="GO:0000976">
    <property type="term" value="F:transcription cis-regulatory region binding"/>
    <property type="evidence" value="ECO:0007669"/>
    <property type="project" value="TreeGrafter"/>
</dbReference>
<gene>
    <name evidence="8" type="ORF">PV08_11188</name>
</gene>
<feature type="compositionally biased region" description="Low complexity" evidence="6">
    <location>
        <begin position="663"/>
        <end position="687"/>
    </location>
</feature>
<feature type="region of interest" description="Disordered" evidence="6">
    <location>
        <begin position="96"/>
        <end position="115"/>
    </location>
</feature>
<keyword evidence="3" id="KW-0238">DNA-binding</keyword>
<dbReference type="PANTHER" id="PTHR31845">
    <property type="entry name" value="FINGER DOMAIN PROTEIN, PUTATIVE-RELATED"/>
    <property type="match status" value="1"/>
</dbReference>
<evidence type="ECO:0000256" key="4">
    <source>
        <dbReference type="ARBA" id="ARBA00023163"/>
    </source>
</evidence>
<keyword evidence="9" id="KW-1185">Reference proteome</keyword>
<evidence type="ECO:0000256" key="1">
    <source>
        <dbReference type="ARBA" id="ARBA00004123"/>
    </source>
</evidence>
<proteinExistence type="predicted"/>
<evidence type="ECO:0000256" key="6">
    <source>
        <dbReference type="SAM" id="MobiDB-lite"/>
    </source>
</evidence>
<evidence type="ECO:0000256" key="5">
    <source>
        <dbReference type="ARBA" id="ARBA00023242"/>
    </source>
</evidence>
<dbReference type="GeneID" id="27338271"/>
<feature type="region of interest" description="Disordered" evidence="6">
    <location>
        <begin position="608"/>
        <end position="706"/>
    </location>
</feature>
<keyword evidence="2" id="KW-0805">Transcription regulation</keyword>
<sequence length="782" mass="86263">MSVRGVERPSLTWQRRTEALYQENVNLKQQLGASRSPPESVIDQNAREDTLEPAANPLSNPAMSTSNSVLNNGGSDSASLLPRPLTAEADVNFPPSWNQPFAQASTRQSPNPTATVSRSLAGMTVEADEIDEIFRLYFAHYHSHLPFLDPNISPNSYYDQSSLIFWAIIGVGVRRYTANPTLFGSLAEPILHLPWPPLHPTPAVIPAIQGLLLLSSFPFPTDSTSKDTSYTLSGMAINLALQIGLHVPTFSQDYSRSKMTLTQQDIQRRLQLWFHCIVVHQKAACGLGYPIMVSPDQLQRSMDPRGLTDSMTPLLLLEMRLASLLSRINTLFSPSMFRVEDAQDKHSRFAREMMSDTFENQLDELESERKLSELEKLYINITRLQIRVHCLQDRENPATSVKVTQLGLCATSIIESIERLEVEMSLIQHCPHYIFRIAALAASVLLRLSKQSRPPPPTSTSRKTSIGGVNGISGGSDDYNNNDSANRQQYARQQYKTYFFQTISLLRKMSVESNDMPSRMAKIFSQLWSIDKIFEQTNTVNAAAAAAATTSSSTGAVVVDGVSPGDESGSSSASSLSAASPLIVQSRLSMSVLHDAMWRWKDRFKWAGQKQHQNQNQNRHHHDSNQHQHYHQQQQHHHQGRQSSRGMAIAQENHAHHDRRSSMAATPSMTTNNTSANANMAASPPTSENQFPRPLSTIPPASSSSVTGGYVGTPAYNFPAVNMTPDVGTDGSLNGGGGGGGSGGMMMSFVDGFSPLGSLPWESATNQDFEMMIHRFPESWPV</sequence>
<dbReference type="OrthoDB" id="3163292at2759"/>
<feature type="compositionally biased region" description="Polar residues" evidence="6">
    <location>
        <begin position="57"/>
        <end position="78"/>
    </location>
</feature>
<evidence type="ECO:0000313" key="9">
    <source>
        <dbReference type="Proteomes" id="UP000053328"/>
    </source>
</evidence>
<dbReference type="RefSeq" id="XP_016230443.1">
    <property type="nucleotide sequence ID" value="XM_016385499.1"/>
</dbReference>
<reference evidence="8 9" key="1">
    <citation type="submission" date="2015-01" db="EMBL/GenBank/DDBJ databases">
        <title>The Genome Sequence of Exophiala spinifera CBS89968.</title>
        <authorList>
            <consortium name="The Broad Institute Genomics Platform"/>
            <person name="Cuomo C."/>
            <person name="de Hoog S."/>
            <person name="Gorbushina A."/>
            <person name="Stielow B."/>
            <person name="Teixiera M."/>
            <person name="Abouelleil A."/>
            <person name="Chapman S.B."/>
            <person name="Priest M."/>
            <person name="Young S.K."/>
            <person name="Wortman J."/>
            <person name="Nusbaum C."/>
            <person name="Birren B."/>
        </authorList>
    </citation>
    <scope>NUCLEOTIDE SEQUENCE [LARGE SCALE GENOMIC DNA]</scope>
    <source>
        <strain evidence="8 9">CBS 89968</strain>
    </source>
</reference>
<feature type="region of interest" description="Disordered" evidence="6">
    <location>
        <begin position="451"/>
        <end position="484"/>
    </location>
</feature>
<dbReference type="HOGENOM" id="CLU_011455_2_0_1"/>
<dbReference type="InterPro" id="IPR007219">
    <property type="entry name" value="XnlR_reg_dom"/>
</dbReference>
<organism evidence="8 9">
    <name type="scientific">Exophiala spinifera</name>
    <dbReference type="NCBI Taxonomy" id="91928"/>
    <lineage>
        <taxon>Eukaryota</taxon>
        <taxon>Fungi</taxon>
        <taxon>Dikarya</taxon>
        <taxon>Ascomycota</taxon>
        <taxon>Pezizomycotina</taxon>
        <taxon>Eurotiomycetes</taxon>
        <taxon>Chaetothyriomycetidae</taxon>
        <taxon>Chaetothyriales</taxon>
        <taxon>Herpotrichiellaceae</taxon>
        <taxon>Exophiala</taxon>
    </lineage>
</organism>
<dbReference type="GO" id="GO:0008270">
    <property type="term" value="F:zinc ion binding"/>
    <property type="evidence" value="ECO:0007669"/>
    <property type="project" value="InterPro"/>
</dbReference>
<keyword evidence="5" id="KW-0539">Nucleus</keyword>
<feature type="compositionally biased region" description="Basic residues" evidence="6">
    <location>
        <begin position="618"/>
        <end position="640"/>
    </location>
</feature>
<dbReference type="GO" id="GO:0006351">
    <property type="term" value="P:DNA-templated transcription"/>
    <property type="evidence" value="ECO:0007669"/>
    <property type="project" value="InterPro"/>
</dbReference>
<dbReference type="GO" id="GO:0005634">
    <property type="term" value="C:nucleus"/>
    <property type="evidence" value="ECO:0007669"/>
    <property type="project" value="UniProtKB-SubCell"/>
</dbReference>
<feature type="domain" description="Xylanolytic transcriptional activator regulatory" evidence="7">
    <location>
        <begin position="136"/>
        <end position="299"/>
    </location>
</feature>
<dbReference type="Pfam" id="PF04082">
    <property type="entry name" value="Fungal_trans"/>
    <property type="match status" value="1"/>
</dbReference>
<accession>A0A0D1ZB31</accession>
<dbReference type="AlphaFoldDB" id="A0A0D1ZB31"/>
<dbReference type="CDD" id="cd12148">
    <property type="entry name" value="fungal_TF_MHR"/>
    <property type="match status" value="1"/>
</dbReference>
<dbReference type="VEuPathDB" id="FungiDB:PV08_11188"/>
<dbReference type="STRING" id="91928.A0A0D1ZB31"/>
<dbReference type="InterPro" id="IPR051089">
    <property type="entry name" value="prtT"/>
</dbReference>
<evidence type="ECO:0000256" key="3">
    <source>
        <dbReference type="ARBA" id="ARBA00023125"/>
    </source>
</evidence>
<evidence type="ECO:0000259" key="7">
    <source>
        <dbReference type="Pfam" id="PF04082"/>
    </source>
</evidence>